<feature type="non-terminal residue" evidence="10">
    <location>
        <position position="1"/>
    </location>
</feature>
<feature type="domain" description="DNA polymerase III beta sliding clamp C-terminal" evidence="9">
    <location>
        <begin position="37"/>
        <end position="158"/>
    </location>
</feature>
<accession>X1IIK9</accession>
<dbReference type="PANTHER" id="PTHR30478">
    <property type="entry name" value="DNA POLYMERASE III SUBUNIT BETA"/>
    <property type="match status" value="1"/>
</dbReference>
<dbReference type="GO" id="GO:0006271">
    <property type="term" value="P:DNA strand elongation involved in DNA replication"/>
    <property type="evidence" value="ECO:0007669"/>
    <property type="project" value="TreeGrafter"/>
</dbReference>
<dbReference type="EMBL" id="BARU01044807">
    <property type="protein sequence ID" value="GAH81532.1"/>
    <property type="molecule type" value="Genomic_DNA"/>
</dbReference>
<comment type="similarity">
    <text evidence="2">Belongs to the beta sliding clamp family.</text>
</comment>
<evidence type="ECO:0000256" key="1">
    <source>
        <dbReference type="ARBA" id="ARBA00004496"/>
    </source>
</evidence>
<gene>
    <name evidence="10" type="ORF">S03H2_68210</name>
</gene>
<keyword evidence="3" id="KW-0963">Cytoplasm</keyword>
<dbReference type="Gene3D" id="3.70.10.10">
    <property type="match status" value="1"/>
</dbReference>
<evidence type="ECO:0000256" key="3">
    <source>
        <dbReference type="ARBA" id="ARBA00022490"/>
    </source>
</evidence>
<evidence type="ECO:0000256" key="7">
    <source>
        <dbReference type="ARBA" id="ARBA00022932"/>
    </source>
</evidence>
<evidence type="ECO:0000256" key="4">
    <source>
        <dbReference type="ARBA" id="ARBA00022679"/>
    </source>
</evidence>
<comment type="caution">
    <text evidence="10">The sequence shown here is derived from an EMBL/GenBank/DDBJ whole genome shotgun (WGS) entry which is preliminary data.</text>
</comment>
<dbReference type="InterPro" id="IPR022635">
    <property type="entry name" value="DNA_polIII_beta_C"/>
</dbReference>
<dbReference type="AlphaFoldDB" id="X1IIK9"/>
<dbReference type="GO" id="GO:0008408">
    <property type="term" value="F:3'-5' exonuclease activity"/>
    <property type="evidence" value="ECO:0007669"/>
    <property type="project" value="InterPro"/>
</dbReference>
<dbReference type="GO" id="GO:0003677">
    <property type="term" value="F:DNA binding"/>
    <property type="evidence" value="ECO:0007669"/>
    <property type="project" value="UniProtKB-KW"/>
</dbReference>
<dbReference type="InterPro" id="IPR001001">
    <property type="entry name" value="DNA_polIII_beta"/>
</dbReference>
<dbReference type="SUPFAM" id="SSF55979">
    <property type="entry name" value="DNA clamp"/>
    <property type="match status" value="1"/>
</dbReference>
<keyword evidence="5" id="KW-0548">Nucleotidyltransferase</keyword>
<evidence type="ECO:0000259" key="9">
    <source>
        <dbReference type="Pfam" id="PF02768"/>
    </source>
</evidence>
<dbReference type="PANTHER" id="PTHR30478:SF0">
    <property type="entry name" value="BETA SLIDING CLAMP"/>
    <property type="match status" value="1"/>
</dbReference>
<dbReference type="GO" id="GO:0009360">
    <property type="term" value="C:DNA polymerase III complex"/>
    <property type="evidence" value="ECO:0007669"/>
    <property type="project" value="InterPro"/>
</dbReference>
<dbReference type="GO" id="GO:0003887">
    <property type="term" value="F:DNA-directed DNA polymerase activity"/>
    <property type="evidence" value="ECO:0007669"/>
    <property type="project" value="UniProtKB-KW"/>
</dbReference>
<organism evidence="10">
    <name type="scientific">marine sediment metagenome</name>
    <dbReference type="NCBI Taxonomy" id="412755"/>
    <lineage>
        <taxon>unclassified sequences</taxon>
        <taxon>metagenomes</taxon>
        <taxon>ecological metagenomes</taxon>
    </lineage>
</organism>
<dbReference type="Pfam" id="PF02768">
    <property type="entry name" value="DNA_pol3_beta_3"/>
    <property type="match status" value="1"/>
</dbReference>
<evidence type="ECO:0000256" key="5">
    <source>
        <dbReference type="ARBA" id="ARBA00022695"/>
    </source>
</evidence>
<reference evidence="10" key="1">
    <citation type="journal article" date="2014" name="Front. Microbiol.">
        <title>High frequency of phylogenetically diverse reductive dehalogenase-homologous genes in deep subseafloor sedimentary metagenomes.</title>
        <authorList>
            <person name="Kawai M."/>
            <person name="Futagami T."/>
            <person name="Toyoda A."/>
            <person name="Takaki Y."/>
            <person name="Nishi S."/>
            <person name="Hori S."/>
            <person name="Arai W."/>
            <person name="Tsubouchi T."/>
            <person name="Morono Y."/>
            <person name="Uchiyama I."/>
            <person name="Ito T."/>
            <person name="Fujiyama A."/>
            <person name="Inagaki F."/>
            <person name="Takami H."/>
        </authorList>
    </citation>
    <scope>NUCLEOTIDE SEQUENCE</scope>
    <source>
        <strain evidence="10">Expedition CK06-06</strain>
    </source>
</reference>
<keyword evidence="8" id="KW-0238">DNA-binding</keyword>
<feature type="non-terminal residue" evidence="10">
    <location>
        <position position="163"/>
    </location>
</feature>
<sequence length="163" mass="18627">CGEENIEMGLEESRVFFRTPRFSFFSQLVEAKFPNYRSVIPKDYKVIFEVQKDDFVAAIKRVSLLSEEQTRLVKFNLTEDFLNISAASVGLGSAQEKLPVTIKGEKCKMEIGFNAVFLLEALRVMEGENIEVRLIDQESPGVFSPINQENYLHLLMPVKLTEE</sequence>
<dbReference type="GO" id="GO:0005737">
    <property type="term" value="C:cytoplasm"/>
    <property type="evidence" value="ECO:0007669"/>
    <property type="project" value="UniProtKB-SubCell"/>
</dbReference>
<dbReference type="Gene3D" id="3.10.150.10">
    <property type="entry name" value="DNA Polymerase III, subunit A, domain 2"/>
    <property type="match status" value="1"/>
</dbReference>
<protein>
    <recommendedName>
        <fullName evidence="9">DNA polymerase III beta sliding clamp C-terminal domain-containing protein</fullName>
    </recommendedName>
</protein>
<dbReference type="InterPro" id="IPR046938">
    <property type="entry name" value="DNA_clamp_sf"/>
</dbReference>
<keyword evidence="4" id="KW-0808">Transferase</keyword>
<evidence type="ECO:0000256" key="2">
    <source>
        <dbReference type="ARBA" id="ARBA00010752"/>
    </source>
</evidence>
<name>X1IIK9_9ZZZZ</name>
<evidence type="ECO:0000313" key="10">
    <source>
        <dbReference type="EMBL" id="GAH81532.1"/>
    </source>
</evidence>
<evidence type="ECO:0000256" key="8">
    <source>
        <dbReference type="ARBA" id="ARBA00023125"/>
    </source>
</evidence>
<dbReference type="CDD" id="cd00140">
    <property type="entry name" value="beta_clamp"/>
    <property type="match status" value="1"/>
</dbReference>
<comment type="subcellular location">
    <subcellularLocation>
        <location evidence="1">Cytoplasm</location>
    </subcellularLocation>
</comment>
<proteinExistence type="inferred from homology"/>
<keyword evidence="7" id="KW-0239">DNA-directed DNA polymerase</keyword>
<evidence type="ECO:0000256" key="6">
    <source>
        <dbReference type="ARBA" id="ARBA00022705"/>
    </source>
</evidence>
<keyword evidence="6" id="KW-0235">DNA replication</keyword>